<dbReference type="HOGENOM" id="CLU_3174930_0_0_6"/>
<dbReference type="EMBL" id="FN667742">
    <property type="protein sequence ID" value="CBJ92565.1"/>
    <property type="molecule type" value="Genomic_DNA"/>
</dbReference>
<dbReference type="KEGG" id="xne:XNC1_4543"/>
<name>D3VFA8_XENNA</name>
<reference evidence="1 2" key="1">
    <citation type="journal article" date="2011" name="PLoS ONE">
        <title>The entomopathogenic bacterial endosymbionts xenorhabdus and photorhabdus: convergent lifestyles from divergent genomes.</title>
        <authorList>
            <person name="Chaston J.M."/>
            <person name="Suen G."/>
            <person name="Tucker S.L."/>
            <person name="Andersen A.W."/>
            <person name="Bhasin A."/>
            <person name="Bode E."/>
            <person name="Bode H.B."/>
            <person name="Brachmann A.O."/>
            <person name="Cowles C.E."/>
            <person name="Cowles K.N."/>
            <person name="Darby C."/>
            <person name="de Leon L."/>
            <person name="Drace K."/>
            <person name="Du Z."/>
            <person name="Givaudan A."/>
            <person name="Herbert Tran E.E."/>
            <person name="Jewell K.A."/>
            <person name="Knack J.J."/>
            <person name="Krasomil-Osterfeld K.C."/>
            <person name="Kukor R."/>
            <person name="Lanois A."/>
            <person name="Latreille P."/>
            <person name="Leimgruber N.K."/>
            <person name="Lipke C.M."/>
            <person name="Liu R."/>
            <person name="Lu X."/>
            <person name="Martens E.C."/>
            <person name="Marri P.R."/>
            <person name="Medigue C."/>
            <person name="Menard M.L."/>
            <person name="Miller N.M."/>
            <person name="Morales-Soto N."/>
            <person name="Norton S."/>
            <person name="Ogier J.C."/>
            <person name="Orchard S.S."/>
            <person name="Park D."/>
            <person name="Park Y."/>
            <person name="Qurollo B.A."/>
            <person name="Sugar D.R."/>
            <person name="Richards G.R."/>
            <person name="Rouy Z."/>
            <person name="Slominski B."/>
            <person name="Slominski K."/>
            <person name="Snyder H."/>
            <person name="Tjaden B.C."/>
            <person name="van der Hoeven R."/>
            <person name="Welch R.D."/>
            <person name="Wheeler C."/>
            <person name="Xiang B."/>
            <person name="Barbazuk B."/>
            <person name="Gaudriault S."/>
            <person name="Goodner B."/>
            <person name="Slater S.C."/>
            <person name="Forst S."/>
            <person name="Goldman B.S."/>
            <person name="Goodrich-Blair H."/>
        </authorList>
    </citation>
    <scope>NUCLEOTIDE SEQUENCE [LARGE SCALE GENOMIC DNA]</scope>
    <source>
        <strain evidence="2">ATCC 19061 / DSM 3370 / CCUG 14189 / LMG 1036 / NCIMB 9965 / AN6</strain>
    </source>
</reference>
<keyword evidence="2" id="KW-1185">Reference proteome</keyword>
<dbReference type="AlphaFoldDB" id="D3VFA8"/>
<evidence type="ECO:0000313" key="1">
    <source>
        <dbReference type="EMBL" id="CBJ92565.1"/>
    </source>
</evidence>
<organism evidence="1 2">
    <name type="scientific">Xenorhabdus nematophila (strain ATCC 19061 / DSM 3370 / CCUG 14189 / LMG 1036 / NCIMB 9965 / AN6)</name>
    <dbReference type="NCBI Taxonomy" id="406817"/>
    <lineage>
        <taxon>Bacteria</taxon>
        <taxon>Pseudomonadati</taxon>
        <taxon>Pseudomonadota</taxon>
        <taxon>Gammaproteobacteria</taxon>
        <taxon>Enterobacterales</taxon>
        <taxon>Morganellaceae</taxon>
        <taxon>Xenorhabdus</taxon>
    </lineage>
</organism>
<gene>
    <name evidence="1" type="ordered locus">XNC1_4543</name>
</gene>
<evidence type="ECO:0000313" key="2">
    <source>
        <dbReference type="Proteomes" id="UP000008075"/>
    </source>
</evidence>
<proteinExistence type="predicted"/>
<protein>
    <submittedName>
        <fullName evidence="1">Uncharacterized protein</fullName>
    </submittedName>
</protein>
<dbReference type="Proteomes" id="UP000008075">
    <property type="component" value="Chromosome"/>
</dbReference>
<accession>D3VFA8</accession>
<sequence length="47" mass="5394">MLGFRQVVAFQPVLIDVKQENQQGIKTRAMADLHEMANQLSYSVIFQ</sequence>